<proteinExistence type="predicted"/>
<organism evidence="1 2">
    <name type="scientific">Sulfitobacter delicatus</name>
    <dbReference type="NCBI Taxonomy" id="218672"/>
    <lineage>
        <taxon>Bacteria</taxon>
        <taxon>Pseudomonadati</taxon>
        <taxon>Pseudomonadota</taxon>
        <taxon>Alphaproteobacteria</taxon>
        <taxon>Rhodobacterales</taxon>
        <taxon>Roseobacteraceae</taxon>
        <taxon>Sulfitobacter</taxon>
    </lineage>
</organism>
<dbReference type="EMBL" id="FNBP01000024">
    <property type="protein sequence ID" value="SDH10577.1"/>
    <property type="molecule type" value="Genomic_DNA"/>
</dbReference>
<dbReference type="AlphaFoldDB" id="A0A1G7ZPS1"/>
<dbReference type="OrthoDB" id="8304384at2"/>
<name>A0A1G7ZPS1_9RHOB</name>
<gene>
    <name evidence="1" type="ORF">SAMN04489759_1247</name>
</gene>
<protein>
    <submittedName>
        <fullName evidence="1">Uncharacterized protein</fullName>
    </submittedName>
</protein>
<dbReference type="STRING" id="218672.SAMN04489759_1247"/>
<reference evidence="2" key="1">
    <citation type="submission" date="2016-10" db="EMBL/GenBank/DDBJ databases">
        <authorList>
            <person name="Varghese N."/>
            <person name="Submissions S."/>
        </authorList>
    </citation>
    <scope>NUCLEOTIDE SEQUENCE [LARGE SCALE GENOMIC DNA]</scope>
    <source>
        <strain evidence="2">DSM 16477</strain>
    </source>
</reference>
<evidence type="ECO:0000313" key="2">
    <source>
        <dbReference type="Proteomes" id="UP000199399"/>
    </source>
</evidence>
<sequence length="150" mass="16034">MTDITPEKIISDAPLGALIRFSDRTTQPPARFKRKLSAWENANGVGTLAEVNPDHGTFTLHMGDLGGGGVIVMRVYRTYDRSSSLAFTLERQAVEGSILCANVYGGRWKIDKITDDAGGAAWLRNNTFGELLRVGASGALSVAHASARAA</sequence>
<accession>A0A1G7ZPS1</accession>
<dbReference type="Proteomes" id="UP000199399">
    <property type="component" value="Unassembled WGS sequence"/>
</dbReference>
<keyword evidence="2" id="KW-1185">Reference proteome</keyword>
<evidence type="ECO:0000313" key="1">
    <source>
        <dbReference type="EMBL" id="SDH10577.1"/>
    </source>
</evidence>